<dbReference type="AlphaFoldDB" id="A0A837G4Z8"/>
<comment type="caution">
    <text evidence="3">The sequence shown here is derived from an EMBL/GenBank/DDBJ whole genome shotgun (WGS) entry which is preliminary data.</text>
</comment>
<dbReference type="SUPFAM" id="SSF81901">
    <property type="entry name" value="HCP-like"/>
    <property type="match status" value="1"/>
</dbReference>
<organism evidence="3">
    <name type="scientific">Vibrio coralliilyticus</name>
    <dbReference type="NCBI Taxonomy" id="190893"/>
    <lineage>
        <taxon>Bacteria</taxon>
        <taxon>Pseudomonadati</taxon>
        <taxon>Pseudomonadota</taxon>
        <taxon>Gammaproteobacteria</taxon>
        <taxon>Vibrionales</taxon>
        <taxon>Vibrionaceae</taxon>
        <taxon>Vibrio</taxon>
    </lineage>
</organism>
<dbReference type="RefSeq" id="WP_045986500.1">
    <property type="nucleotide sequence ID" value="NZ_CP063052.1"/>
</dbReference>
<dbReference type="PANTHER" id="PTHR16193:SF0">
    <property type="entry name" value="TETRATRICOPEPTIDE REPEAT PROTEIN 27"/>
    <property type="match status" value="1"/>
</dbReference>
<dbReference type="PANTHER" id="PTHR16193">
    <property type="entry name" value="TETRATRICOPEPTIDE REPEAT PROTEIN 27"/>
    <property type="match status" value="1"/>
</dbReference>
<dbReference type="InterPro" id="IPR044244">
    <property type="entry name" value="TTC27/Emw1"/>
</dbReference>
<sequence length="244" mass="26993">MIKPFLSACFCLLVFGCQSTDSQVEQSDFQLAETALTNGHADNALSIYKQKLEMTPDDPQLLFLAGSASNQAARYDEALHYLKKGSALKPSPQFDRELGRAHLALGNVRLATESLRRAVEGNEKDEVALNSLGVSYSLQKSYEAARDAFQQAINIRPDSLEYRNNLALSWMLDGQPAQSIRILYPIYQRGEATTKLRLNLALSYALQGEVDAARTIAMGDLTKAELENNLAYYQHLAELGASAW</sequence>
<dbReference type="Gene3D" id="1.25.40.10">
    <property type="entry name" value="Tetratricopeptide repeat domain"/>
    <property type="match status" value="2"/>
</dbReference>
<dbReference type="InterPro" id="IPR019734">
    <property type="entry name" value="TPR_rpt"/>
</dbReference>
<dbReference type="PROSITE" id="PS50005">
    <property type="entry name" value="TPR"/>
    <property type="match status" value="1"/>
</dbReference>
<proteinExistence type="predicted"/>
<evidence type="ECO:0000256" key="2">
    <source>
        <dbReference type="ARBA" id="ARBA00022803"/>
    </source>
</evidence>
<protein>
    <submittedName>
        <fullName evidence="3">Uncharacterized protein</fullName>
    </submittedName>
</protein>
<name>A0A837G4Z8_9VIBR</name>
<reference evidence="3" key="1">
    <citation type="journal article" date="2015" name="BMC Genomics">
        <title>Genome mining reveals unlocked bioactive potential of marine Gram-negative bacteria.</title>
        <authorList>
            <person name="Machado H."/>
            <person name="Sonnenschein E.C."/>
            <person name="Melchiorsen J."/>
            <person name="Gram L."/>
        </authorList>
    </citation>
    <scope>NUCLEOTIDE SEQUENCE</scope>
    <source>
        <strain evidence="3">S2052</strain>
    </source>
</reference>
<dbReference type="Pfam" id="PF13432">
    <property type="entry name" value="TPR_16"/>
    <property type="match status" value="2"/>
</dbReference>
<accession>A0A837G4Z8</accession>
<keyword evidence="2" id="KW-0802">TPR repeat</keyword>
<evidence type="ECO:0000313" key="3">
    <source>
        <dbReference type="EMBL" id="KJY71426.1"/>
    </source>
</evidence>
<keyword evidence="1" id="KW-0677">Repeat</keyword>
<gene>
    <name evidence="3" type="ORF">TW71_15575</name>
</gene>
<dbReference type="SMART" id="SM00028">
    <property type="entry name" value="TPR"/>
    <property type="match status" value="2"/>
</dbReference>
<evidence type="ECO:0000256" key="1">
    <source>
        <dbReference type="ARBA" id="ARBA00022737"/>
    </source>
</evidence>
<dbReference type="PROSITE" id="PS51257">
    <property type="entry name" value="PROKAR_LIPOPROTEIN"/>
    <property type="match status" value="1"/>
</dbReference>
<dbReference type="EMBL" id="JXXR01000016">
    <property type="protein sequence ID" value="KJY71426.1"/>
    <property type="molecule type" value="Genomic_DNA"/>
</dbReference>
<dbReference type="InterPro" id="IPR011990">
    <property type="entry name" value="TPR-like_helical_dom_sf"/>
</dbReference>